<gene>
    <name evidence="1" type="ORF">CTOB1V02_LOCUS11401</name>
</gene>
<organism evidence="1">
    <name type="scientific">Cyprideis torosa</name>
    <dbReference type="NCBI Taxonomy" id="163714"/>
    <lineage>
        <taxon>Eukaryota</taxon>
        <taxon>Metazoa</taxon>
        <taxon>Ecdysozoa</taxon>
        <taxon>Arthropoda</taxon>
        <taxon>Crustacea</taxon>
        <taxon>Oligostraca</taxon>
        <taxon>Ostracoda</taxon>
        <taxon>Podocopa</taxon>
        <taxon>Podocopida</taxon>
        <taxon>Cytherocopina</taxon>
        <taxon>Cytheroidea</taxon>
        <taxon>Cytherideidae</taxon>
        <taxon>Cyprideis</taxon>
    </lineage>
</organism>
<evidence type="ECO:0000313" key="1">
    <source>
        <dbReference type="EMBL" id="CAD7233580.1"/>
    </source>
</evidence>
<protein>
    <submittedName>
        <fullName evidence="1">Uncharacterized protein</fullName>
    </submittedName>
</protein>
<accession>A0A7R8WKR4</accession>
<name>A0A7R8WKR4_9CRUS</name>
<dbReference type="EMBL" id="OB666548">
    <property type="protein sequence ID" value="CAD7233580.1"/>
    <property type="molecule type" value="Genomic_DNA"/>
</dbReference>
<sequence>MLVSSQPYRSLRSSRSPQSPSTLSSRSSSFKKGLLSLILFLLSILFICLLFTLTPPNNPSFASGITSSTLSPYESPCPRDQRAFQVLVDTMPRSPTLKTFPFLCSGNADFDQAVLTIVTVTSPSPSQIPSLHRLSHALILLSARSSSTSNTCHRISGFSDISSTSPYVHWLILEAHLDETVPPTCSPSVEYVLRKSGDLITLMLERGRDYSLTLAGLSFAMNPLKGGEEGRESATKNGQRKLHGAKFFLHYRPSVTPNRKHFCHGEES</sequence>
<dbReference type="AlphaFoldDB" id="A0A7R8WKR4"/>
<proteinExistence type="predicted"/>
<reference evidence="1" key="1">
    <citation type="submission" date="2020-11" db="EMBL/GenBank/DDBJ databases">
        <authorList>
            <person name="Tran Van P."/>
        </authorList>
    </citation>
    <scope>NUCLEOTIDE SEQUENCE</scope>
</reference>